<dbReference type="InterPro" id="IPR029499">
    <property type="entry name" value="PduO-typ"/>
</dbReference>
<dbReference type="PANTHER" id="PTHR12213:SF0">
    <property type="entry name" value="CORRINOID ADENOSYLTRANSFERASE MMAB"/>
    <property type="match status" value="1"/>
</dbReference>
<keyword evidence="1" id="KW-0808">Transferase</keyword>
<gene>
    <name evidence="3" type="ORF">CTOB1V02_LOCUS16872</name>
</gene>
<dbReference type="OrthoDB" id="549173at2759"/>
<reference evidence="3" key="1">
    <citation type="submission" date="2020-11" db="EMBL/GenBank/DDBJ databases">
        <authorList>
            <person name="Tran Van P."/>
        </authorList>
    </citation>
    <scope>NUCLEOTIDE SEQUENCE</scope>
</reference>
<dbReference type="NCBIfam" id="TIGR00636">
    <property type="entry name" value="PduO_Nterm"/>
    <property type="match status" value="1"/>
</dbReference>
<evidence type="ECO:0000259" key="2">
    <source>
        <dbReference type="Pfam" id="PF01923"/>
    </source>
</evidence>
<dbReference type="InterPro" id="IPR036451">
    <property type="entry name" value="CblAdoTrfase-like_sf"/>
</dbReference>
<dbReference type="EMBL" id="OB714748">
    <property type="protein sequence ID" value="CAD7239057.1"/>
    <property type="molecule type" value="Genomic_DNA"/>
</dbReference>
<name>A0A7R8X1G6_9CRUS</name>
<evidence type="ECO:0000256" key="1">
    <source>
        <dbReference type="RuleBase" id="RU366026"/>
    </source>
</evidence>
<evidence type="ECO:0000313" key="3">
    <source>
        <dbReference type="EMBL" id="CAD7239057.1"/>
    </source>
</evidence>
<comment type="similarity">
    <text evidence="1">Belongs to the Cob(I)alamin adenosyltransferase family.</text>
</comment>
<protein>
    <recommendedName>
        <fullName evidence="2">Cobalamin adenosyltransferase-like domain-containing protein</fullName>
    </recommendedName>
</protein>
<dbReference type="GO" id="GO:0008817">
    <property type="term" value="F:corrinoid adenosyltransferase activity"/>
    <property type="evidence" value="ECO:0007669"/>
    <property type="project" value="TreeGrafter"/>
</dbReference>
<sequence>MEKDGDREWNPLRIQPGQVTRLEGEIDQMNARLEPLRSFILPGGTVLSSHLHQCRTVCRRAERLTVQLATTEEVNPAAVQYLNRLSDWFFVAARIANDEGRADVLWVPGANQG</sequence>
<dbReference type="Gene3D" id="1.20.1200.10">
    <property type="entry name" value="Cobalamin adenosyltransferase-like"/>
    <property type="match status" value="1"/>
</dbReference>
<dbReference type="Pfam" id="PF01923">
    <property type="entry name" value="Cob_adeno_trans"/>
    <property type="match status" value="1"/>
</dbReference>
<dbReference type="PANTHER" id="PTHR12213">
    <property type="entry name" value="CORRINOID ADENOSYLTRANSFERASE"/>
    <property type="match status" value="1"/>
</dbReference>
<dbReference type="AlphaFoldDB" id="A0A7R8X1G6"/>
<dbReference type="InterPro" id="IPR016030">
    <property type="entry name" value="CblAdoTrfase-like"/>
</dbReference>
<dbReference type="GO" id="GO:0005524">
    <property type="term" value="F:ATP binding"/>
    <property type="evidence" value="ECO:0007669"/>
    <property type="project" value="UniProtKB-UniRule"/>
</dbReference>
<keyword evidence="1" id="KW-0067">ATP-binding</keyword>
<dbReference type="SUPFAM" id="SSF89028">
    <property type="entry name" value="Cobalamin adenosyltransferase-like"/>
    <property type="match status" value="1"/>
</dbReference>
<organism evidence="3">
    <name type="scientific">Cyprideis torosa</name>
    <dbReference type="NCBI Taxonomy" id="163714"/>
    <lineage>
        <taxon>Eukaryota</taxon>
        <taxon>Metazoa</taxon>
        <taxon>Ecdysozoa</taxon>
        <taxon>Arthropoda</taxon>
        <taxon>Crustacea</taxon>
        <taxon>Oligostraca</taxon>
        <taxon>Ostracoda</taxon>
        <taxon>Podocopa</taxon>
        <taxon>Podocopida</taxon>
        <taxon>Cytherocopina</taxon>
        <taxon>Cytheroidea</taxon>
        <taxon>Cytherideidae</taxon>
        <taxon>Cyprideis</taxon>
    </lineage>
</organism>
<proteinExistence type="inferred from homology"/>
<keyword evidence="1" id="KW-0547">Nucleotide-binding</keyword>
<feature type="domain" description="Cobalamin adenosyltransferase-like" evidence="2">
    <location>
        <begin position="6"/>
        <end position="95"/>
    </location>
</feature>
<accession>A0A7R8X1G6</accession>